<dbReference type="Pfam" id="PF00595">
    <property type="entry name" value="PDZ"/>
    <property type="match status" value="1"/>
</dbReference>
<evidence type="ECO:0000259" key="1">
    <source>
        <dbReference type="PROSITE" id="PS50106"/>
    </source>
</evidence>
<accession>A0AAD9NZX7</accession>
<dbReference type="InterPro" id="IPR036034">
    <property type="entry name" value="PDZ_sf"/>
</dbReference>
<keyword evidence="3" id="KW-1185">Reference proteome</keyword>
<dbReference type="Proteomes" id="UP001209878">
    <property type="component" value="Unassembled WGS sequence"/>
</dbReference>
<sequence>MTGGKIQRLALLEYEVVHRVTEVHRVTVLLTEVSVESVAAKVGLHAGDIVVRLAGRSADGMTYTDALTAIRAIGDTLEIIVERYVGELVQEVFTVHLLSGDESRF</sequence>
<dbReference type="SUPFAM" id="SSF50156">
    <property type="entry name" value="PDZ domain-like"/>
    <property type="match status" value="1"/>
</dbReference>
<dbReference type="AlphaFoldDB" id="A0AAD9NZX7"/>
<dbReference type="InterPro" id="IPR001478">
    <property type="entry name" value="PDZ"/>
</dbReference>
<evidence type="ECO:0000313" key="3">
    <source>
        <dbReference type="Proteomes" id="UP001209878"/>
    </source>
</evidence>
<dbReference type="EMBL" id="JAODUO010000230">
    <property type="protein sequence ID" value="KAK2185581.1"/>
    <property type="molecule type" value="Genomic_DNA"/>
</dbReference>
<feature type="domain" description="PDZ" evidence="1">
    <location>
        <begin position="28"/>
        <end position="85"/>
    </location>
</feature>
<dbReference type="SMART" id="SM00228">
    <property type="entry name" value="PDZ"/>
    <property type="match status" value="1"/>
</dbReference>
<name>A0AAD9NZX7_RIDPI</name>
<gene>
    <name evidence="2" type="ORF">NP493_228g10023</name>
</gene>
<reference evidence="2" key="1">
    <citation type="journal article" date="2023" name="Mol. Biol. Evol.">
        <title>Third-Generation Sequencing Reveals the Adaptive Role of the Epigenome in Three Deep-Sea Polychaetes.</title>
        <authorList>
            <person name="Perez M."/>
            <person name="Aroh O."/>
            <person name="Sun Y."/>
            <person name="Lan Y."/>
            <person name="Juniper S.K."/>
            <person name="Young C.R."/>
            <person name="Angers B."/>
            <person name="Qian P.Y."/>
        </authorList>
    </citation>
    <scope>NUCLEOTIDE SEQUENCE</scope>
    <source>
        <strain evidence="2">R07B-5</strain>
    </source>
</reference>
<comment type="caution">
    <text evidence="2">The sequence shown here is derived from an EMBL/GenBank/DDBJ whole genome shotgun (WGS) entry which is preliminary data.</text>
</comment>
<dbReference type="Gene3D" id="2.30.42.10">
    <property type="match status" value="1"/>
</dbReference>
<dbReference type="PROSITE" id="PS50106">
    <property type="entry name" value="PDZ"/>
    <property type="match status" value="1"/>
</dbReference>
<evidence type="ECO:0000313" key="2">
    <source>
        <dbReference type="EMBL" id="KAK2185581.1"/>
    </source>
</evidence>
<organism evidence="2 3">
    <name type="scientific">Ridgeia piscesae</name>
    <name type="common">Tubeworm</name>
    <dbReference type="NCBI Taxonomy" id="27915"/>
    <lineage>
        <taxon>Eukaryota</taxon>
        <taxon>Metazoa</taxon>
        <taxon>Spiralia</taxon>
        <taxon>Lophotrochozoa</taxon>
        <taxon>Annelida</taxon>
        <taxon>Polychaeta</taxon>
        <taxon>Sedentaria</taxon>
        <taxon>Canalipalpata</taxon>
        <taxon>Sabellida</taxon>
        <taxon>Siboglinidae</taxon>
        <taxon>Ridgeia</taxon>
    </lineage>
</organism>
<proteinExistence type="predicted"/>
<protein>
    <recommendedName>
        <fullName evidence="1">PDZ domain-containing protein</fullName>
    </recommendedName>
</protein>